<dbReference type="AlphaFoldDB" id="A0A8H6WU35"/>
<dbReference type="InterPro" id="IPR045340">
    <property type="entry name" value="DUF6533"/>
</dbReference>
<organism evidence="3 4">
    <name type="scientific">Mycena sanguinolenta</name>
    <dbReference type="NCBI Taxonomy" id="230812"/>
    <lineage>
        <taxon>Eukaryota</taxon>
        <taxon>Fungi</taxon>
        <taxon>Dikarya</taxon>
        <taxon>Basidiomycota</taxon>
        <taxon>Agaricomycotina</taxon>
        <taxon>Agaricomycetes</taxon>
        <taxon>Agaricomycetidae</taxon>
        <taxon>Agaricales</taxon>
        <taxon>Marasmiineae</taxon>
        <taxon>Mycenaceae</taxon>
        <taxon>Mycena</taxon>
    </lineage>
</organism>
<feature type="transmembrane region" description="Helical" evidence="1">
    <location>
        <begin position="137"/>
        <end position="154"/>
    </location>
</feature>
<evidence type="ECO:0000256" key="1">
    <source>
        <dbReference type="SAM" id="Phobius"/>
    </source>
</evidence>
<proteinExistence type="predicted"/>
<reference evidence="3" key="1">
    <citation type="submission" date="2020-05" db="EMBL/GenBank/DDBJ databases">
        <title>Mycena genomes resolve the evolution of fungal bioluminescence.</title>
        <authorList>
            <person name="Tsai I.J."/>
        </authorList>
    </citation>
    <scope>NUCLEOTIDE SEQUENCE</scope>
    <source>
        <strain evidence="3">160909Yilan</strain>
    </source>
</reference>
<dbReference type="Proteomes" id="UP000623467">
    <property type="component" value="Unassembled WGS sequence"/>
</dbReference>
<accession>A0A8H6WU35</accession>
<dbReference type="EMBL" id="JACAZH010000093">
    <property type="protein sequence ID" value="KAF7326784.1"/>
    <property type="molecule type" value="Genomic_DNA"/>
</dbReference>
<protein>
    <recommendedName>
        <fullName evidence="2">DUF6533 domain-containing protein</fullName>
    </recommendedName>
</protein>
<evidence type="ECO:0000259" key="2">
    <source>
        <dbReference type="Pfam" id="PF20151"/>
    </source>
</evidence>
<sequence length="307" mass="33542">MTELTPDLATVLYDQRVDGYLHLTGTVLLVYDHLLTLKSEVRYIWAPRKISAIAWYFLLRYFGLCANLAMFPLAFGNVSKKVCLSYETFIQDLNPLRSCVGLYGAADLLILLEVVLVEMTLSLRVLAIYSVARRGKYFVAAVAIIVIALGAWTVKNVSPVLASPGCYSETPAHRQLQIAGLWEAMFVTDLDAGFPSGSLWHVVVRDGVIYYWLGVHFIPDISLITPPLNSVICIANLTNIIIYYSIDDSNINAGLSAFTAALSVTAASRLMLNLREVASVDDLTSTVSGSLHFVDGTAPLDATDSAP</sequence>
<feature type="transmembrane region" description="Helical" evidence="1">
    <location>
        <begin position="58"/>
        <end position="75"/>
    </location>
</feature>
<keyword evidence="1" id="KW-1133">Transmembrane helix</keyword>
<keyword evidence="1" id="KW-0472">Membrane</keyword>
<dbReference type="Pfam" id="PF20151">
    <property type="entry name" value="DUF6533"/>
    <property type="match status" value="1"/>
</dbReference>
<dbReference type="OrthoDB" id="2686513at2759"/>
<feature type="transmembrane region" description="Helical" evidence="1">
    <location>
        <begin position="20"/>
        <end position="37"/>
    </location>
</feature>
<keyword evidence="1" id="KW-0812">Transmembrane</keyword>
<name>A0A8H6WU35_9AGAR</name>
<feature type="transmembrane region" description="Helical" evidence="1">
    <location>
        <begin position="95"/>
        <end position="116"/>
    </location>
</feature>
<evidence type="ECO:0000313" key="4">
    <source>
        <dbReference type="Proteomes" id="UP000623467"/>
    </source>
</evidence>
<keyword evidence="4" id="KW-1185">Reference proteome</keyword>
<evidence type="ECO:0000313" key="3">
    <source>
        <dbReference type="EMBL" id="KAF7326784.1"/>
    </source>
</evidence>
<feature type="domain" description="DUF6533" evidence="2">
    <location>
        <begin position="20"/>
        <end position="65"/>
    </location>
</feature>
<comment type="caution">
    <text evidence="3">The sequence shown here is derived from an EMBL/GenBank/DDBJ whole genome shotgun (WGS) entry which is preliminary data.</text>
</comment>
<gene>
    <name evidence="3" type="ORF">MSAN_02497900</name>
</gene>